<accession>A0A024Q6L2</accession>
<feature type="domain" description="N-acetyltransferase" evidence="1">
    <location>
        <begin position="8"/>
        <end position="159"/>
    </location>
</feature>
<organism evidence="2 3">
    <name type="scientific">Virgibacillus massiliensis</name>
    <dbReference type="NCBI Taxonomy" id="1462526"/>
    <lineage>
        <taxon>Bacteria</taxon>
        <taxon>Bacillati</taxon>
        <taxon>Bacillota</taxon>
        <taxon>Bacilli</taxon>
        <taxon>Bacillales</taxon>
        <taxon>Bacillaceae</taxon>
        <taxon>Virgibacillus</taxon>
    </lineage>
</organism>
<dbReference type="InterPro" id="IPR016181">
    <property type="entry name" value="Acyl_CoA_acyltransferase"/>
</dbReference>
<name>A0A024Q6L2_9BACI</name>
<comment type="caution">
    <text evidence="2">The sequence shown here is derived from an EMBL/GenBank/DDBJ whole genome shotgun (WGS) entry which is preliminary data.</text>
</comment>
<dbReference type="PROSITE" id="PS51186">
    <property type="entry name" value="GNAT"/>
    <property type="match status" value="1"/>
</dbReference>
<reference evidence="2 3" key="1">
    <citation type="submission" date="2014-03" db="EMBL/GenBank/DDBJ databases">
        <authorList>
            <person name="Urmite Genomes U."/>
        </authorList>
    </citation>
    <scope>NUCLEOTIDE SEQUENCE [LARGE SCALE GENOMIC DNA]</scope>
    <source>
        <strain evidence="2 3">Vm-5</strain>
    </source>
</reference>
<dbReference type="InterPro" id="IPR000182">
    <property type="entry name" value="GNAT_dom"/>
</dbReference>
<dbReference type="GO" id="GO:0016747">
    <property type="term" value="F:acyltransferase activity, transferring groups other than amino-acyl groups"/>
    <property type="evidence" value="ECO:0007669"/>
    <property type="project" value="InterPro"/>
</dbReference>
<evidence type="ECO:0000313" key="2">
    <source>
        <dbReference type="EMBL" id="CDQ38168.1"/>
    </source>
</evidence>
<keyword evidence="3" id="KW-1185">Reference proteome</keyword>
<dbReference type="Gene3D" id="3.40.630.30">
    <property type="match status" value="1"/>
</dbReference>
<keyword evidence="2" id="KW-0808">Transferase</keyword>
<dbReference type="Proteomes" id="UP000028875">
    <property type="component" value="Unassembled WGS sequence"/>
</dbReference>
<dbReference type="EMBL" id="CCDP010000001">
    <property type="protein sequence ID" value="CDQ38168.1"/>
    <property type="molecule type" value="Genomic_DNA"/>
</dbReference>
<dbReference type="eggNOG" id="COG1670">
    <property type="taxonomic scope" value="Bacteria"/>
</dbReference>
<proteinExistence type="predicted"/>
<sequence length="164" mass="18915">MLATVLLAFYQQNYEKDIESYYLSEDQLQYTAIPKDALKSCEQGKEVYPIVIIYQQQVAGFFTLERDSEAAYSTNQNAFALRAFSIHYSLQGKGIAQQALKILDAFIRQNFLGIDEIVLGVNHKNTAAQYVYKCAGFKDNRKRVFGRKGEQYVFEKKIKRAIQR</sequence>
<dbReference type="Pfam" id="PF00583">
    <property type="entry name" value="Acetyltransf_1"/>
    <property type="match status" value="1"/>
</dbReference>
<dbReference type="OrthoDB" id="66776at2"/>
<evidence type="ECO:0000313" key="3">
    <source>
        <dbReference type="Proteomes" id="UP000028875"/>
    </source>
</evidence>
<dbReference type="RefSeq" id="WP_021289958.1">
    <property type="nucleotide sequence ID" value="NZ_BNER01000001.1"/>
</dbReference>
<dbReference type="AlphaFoldDB" id="A0A024Q6L2"/>
<dbReference type="SUPFAM" id="SSF55729">
    <property type="entry name" value="Acyl-CoA N-acyltransferases (Nat)"/>
    <property type="match status" value="1"/>
</dbReference>
<gene>
    <name evidence="2" type="ORF">BN990_00435</name>
</gene>
<evidence type="ECO:0000259" key="1">
    <source>
        <dbReference type="PROSITE" id="PS51186"/>
    </source>
</evidence>
<dbReference type="STRING" id="1462526.BN990_00435"/>
<protein>
    <submittedName>
        <fullName evidence="2">Ribosomal-protein-alanine acetyltransferase</fullName>
    </submittedName>
</protein>
<reference evidence="3" key="2">
    <citation type="submission" date="2014-05" db="EMBL/GenBank/DDBJ databases">
        <title>Draft genome sequence of Virgibacillus massiliensis Vm-5.</title>
        <authorList>
            <person name="Khelaifia S."/>
            <person name="Croce O."/>
            <person name="Lagier J.C."/>
            <person name="Raoult D."/>
        </authorList>
    </citation>
    <scope>NUCLEOTIDE SEQUENCE [LARGE SCALE GENOMIC DNA]</scope>
    <source>
        <strain evidence="3">Vm-5</strain>
    </source>
</reference>